<dbReference type="Proteomes" id="UP000182915">
    <property type="component" value="Chromosome I"/>
</dbReference>
<organism evidence="3 4">
    <name type="scientific">Mycolicibacterium rutilum</name>
    <name type="common">Mycobacterium rutilum</name>
    <dbReference type="NCBI Taxonomy" id="370526"/>
    <lineage>
        <taxon>Bacteria</taxon>
        <taxon>Bacillati</taxon>
        <taxon>Actinomycetota</taxon>
        <taxon>Actinomycetes</taxon>
        <taxon>Mycobacteriales</taxon>
        <taxon>Mycobacteriaceae</taxon>
        <taxon>Mycolicibacterium</taxon>
    </lineage>
</organism>
<evidence type="ECO:0000313" key="4">
    <source>
        <dbReference type="Proteomes" id="UP000182915"/>
    </source>
</evidence>
<dbReference type="OrthoDB" id="9786134at2"/>
<evidence type="ECO:0000256" key="1">
    <source>
        <dbReference type="SAM" id="Coils"/>
    </source>
</evidence>
<dbReference type="InterPro" id="IPR012349">
    <property type="entry name" value="Split_barrel_FMN-bd"/>
</dbReference>
<reference evidence="4" key="1">
    <citation type="submission" date="2016-10" db="EMBL/GenBank/DDBJ databases">
        <authorList>
            <person name="Varghese N."/>
            <person name="Submissions S."/>
        </authorList>
    </citation>
    <scope>NUCLEOTIDE SEQUENCE [LARGE SCALE GENOMIC DNA]</scope>
    <source>
        <strain evidence="4">DSM 45405</strain>
    </source>
</reference>
<dbReference type="RefSeq" id="WP_083406095.1">
    <property type="nucleotide sequence ID" value="NZ_LT629971.1"/>
</dbReference>
<keyword evidence="4" id="KW-1185">Reference proteome</keyword>
<name>A0A1H6IY01_MYCRU</name>
<feature type="coiled-coil region" evidence="1">
    <location>
        <begin position="179"/>
        <end position="206"/>
    </location>
</feature>
<accession>A0A1H6IY01</accession>
<evidence type="ECO:0000313" key="3">
    <source>
        <dbReference type="EMBL" id="SEH51528.1"/>
    </source>
</evidence>
<protein>
    <recommendedName>
        <fullName evidence="2">Pyridoxamine 5'-phosphate oxidase N-terminal domain-containing protein</fullName>
    </recommendedName>
</protein>
<dbReference type="Gene3D" id="2.30.110.10">
    <property type="entry name" value="Electron Transport, Fmn-binding Protein, Chain A"/>
    <property type="match status" value="1"/>
</dbReference>
<dbReference type="PANTHER" id="PTHR42815:SF2">
    <property type="entry name" value="FAD-BINDING, PUTATIVE (AFU_ORTHOLOGUE AFUA_6G07600)-RELATED"/>
    <property type="match status" value="1"/>
</dbReference>
<dbReference type="EMBL" id="LT629971">
    <property type="protein sequence ID" value="SEH51528.1"/>
    <property type="molecule type" value="Genomic_DNA"/>
</dbReference>
<proteinExistence type="predicted"/>
<gene>
    <name evidence="3" type="ORF">SAMN04489835_0821</name>
</gene>
<feature type="domain" description="Pyridoxamine 5'-phosphate oxidase N-terminal" evidence="2">
    <location>
        <begin position="44"/>
        <end position="142"/>
    </location>
</feature>
<sequence>MSKHYPALAFTDDVMSVQRAYGSDTFYRRKVLAGKASAGPDPLTEDEHEFLRDRDTLYVATVSQTGWPYVQVRGGPKGFVHILDEHTIAWADFRGNLQYISTGNLTADDRVAIIALDYARRTRLKIFGRAKIVPVQENPELARTLIDPTYEAAVERLVTVSVEAFDWNCPQHIVPRFSLDEIEPALTRLRDEVEALKAENARLRSGTAH</sequence>
<dbReference type="STRING" id="370526.SAMN04489835_0821"/>
<dbReference type="Pfam" id="PF01243">
    <property type="entry name" value="PNPOx_N"/>
    <property type="match status" value="1"/>
</dbReference>
<evidence type="ECO:0000259" key="2">
    <source>
        <dbReference type="Pfam" id="PF01243"/>
    </source>
</evidence>
<dbReference type="PANTHER" id="PTHR42815">
    <property type="entry name" value="FAD-BINDING, PUTATIVE (AFU_ORTHOLOGUE AFUA_6G07600)-RELATED"/>
    <property type="match status" value="1"/>
</dbReference>
<dbReference type="AlphaFoldDB" id="A0A1H6IY01"/>
<dbReference type="SUPFAM" id="SSF50475">
    <property type="entry name" value="FMN-binding split barrel"/>
    <property type="match status" value="1"/>
</dbReference>
<dbReference type="InterPro" id="IPR011576">
    <property type="entry name" value="Pyridox_Oxase_N"/>
</dbReference>
<keyword evidence="1" id="KW-0175">Coiled coil</keyword>